<dbReference type="Pfam" id="PF00550">
    <property type="entry name" value="PP-binding"/>
    <property type="match status" value="1"/>
</dbReference>
<dbReference type="SUPFAM" id="SSF47336">
    <property type="entry name" value="ACP-like"/>
    <property type="match status" value="1"/>
</dbReference>
<evidence type="ECO:0000256" key="1">
    <source>
        <dbReference type="ARBA" id="ARBA00022450"/>
    </source>
</evidence>
<dbReference type="InterPro" id="IPR036736">
    <property type="entry name" value="ACP-like_sf"/>
</dbReference>
<gene>
    <name evidence="4" type="ORF">ISS97_08000</name>
</gene>
<protein>
    <submittedName>
        <fullName evidence="4">Acyl carrier protein</fullName>
    </submittedName>
</protein>
<evidence type="ECO:0000313" key="4">
    <source>
        <dbReference type="EMBL" id="MFK2917202.1"/>
    </source>
</evidence>
<dbReference type="InterPro" id="IPR020806">
    <property type="entry name" value="PKS_PP-bd"/>
</dbReference>
<feature type="domain" description="Carrier" evidence="3">
    <location>
        <begin position="5"/>
        <end position="82"/>
    </location>
</feature>
<proteinExistence type="predicted"/>
<dbReference type="InterPro" id="IPR009081">
    <property type="entry name" value="PP-bd_ACP"/>
</dbReference>
<keyword evidence="2" id="KW-0597">Phosphoprotein</keyword>
<evidence type="ECO:0000259" key="3">
    <source>
        <dbReference type="PROSITE" id="PS50075"/>
    </source>
</evidence>
<sequence>MGDEIRRGDIHARLVAMVAEAVNRQPGELRCDIPVSKLDVDSVAVVDIAKQLETWLGMEIEPTIAWDYPTIDGMASYLEEQYLAQHSAR</sequence>
<dbReference type="Proteomes" id="UP001620408">
    <property type="component" value="Unassembled WGS sequence"/>
</dbReference>
<dbReference type="RefSeq" id="WP_379985364.1">
    <property type="nucleotide sequence ID" value="NZ_JADIKD010000009.1"/>
</dbReference>
<evidence type="ECO:0000313" key="5">
    <source>
        <dbReference type="Proteomes" id="UP001620408"/>
    </source>
</evidence>
<dbReference type="PROSITE" id="PS50075">
    <property type="entry name" value="CARRIER"/>
    <property type="match status" value="1"/>
</dbReference>
<accession>A0ABW8K2S0</accession>
<dbReference type="SMART" id="SM00823">
    <property type="entry name" value="PKS_PP"/>
    <property type="match status" value="1"/>
</dbReference>
<name>A0ABW8K2S0_9GAMM</name>
<dbReference type="SMART" id="SM01294">
    <property type="entry name" value="PKS_PP_betabranch"/>
    <property type="match status" value="1"/>
</dbReference>
<reference evidence="4 5" key="1">
    <citation type="submission" date="2020-10" db="EMBL/GenBank/DDBJ databases">
        <title>Phylogeny of dyella-like bacteria.</title>
        <authorList>
            <person name="Fu J."/>
        </authorList>
    </citation>
    <scope>NUCLEOTIDE SEQUENCE [LARGE SCALE GENOMIC DNA]</scope>
    <source>
        <strain evidence="4 5">BB4</strain>
    </source>
</reference>
<organism evidence="4 5">
    <name type="scientific">Dyella koreensis</name>
    <dbReference type="NCBI Taxonomy" id="311235"/>
    <lineage>
        <taxon>Bacteria</taxon>
        <taxon>Pseudomonadati</taxon>
        <taxon>Pseudomonadota</taxon>
        <taxon>Gammaproteobacteria</taxon>
        <taxon>Lysobacterales</taxon>
        <taxon>Rhodanobacteraceae</taxon>
        <taxon>Dyella</taxon>
    </lineage>
</organism>
<comment type="caution">
    <text evidence="4">The sequence shown here is derived from an EMBL/GenBank/DDBJ whole genome shotgun (WGS) entry which is preliminary data.</text>
</comment>
<keyword evidence="5" id="KW-1185">Reference proteome</keyword>
<dbReference type="EMBL" id="JADIKD010000009">
    <property type="protein sequence ID" value="MFK2917202.1"/>
    <property type="molecule type" value="Genomic_DNA"/>
</dbReference>
<evidence type="ECO:0000256" key="2">
    <source>
        <dbReference type="ARBA" id="ARBA00022553"/>
    </source>
</evidence>
<dbReference type="Gene3D" id="1.10.1200.10">
    <property type="entry name" value="ACP-like"/>
    <property type="match status" value="1"/>
</dbReference>
<keyword evidence="1" id="KW-0596">Phosphopantetheine</keyword>